<reference evidence="2 3" key="1">
    <citation type="journal article" date="2019" name="Environ. Microbiol.">
        <title>Species interactions and distinct microbial communities in high Arctic permafrost affected cryosols are associated with the CH4 and CO2 gas fluxes.</title>
        <authorList>
            <person name="Altshuler I."/>
            <person name="Hamel J."/>
            <person name="Turney S."/>
            <person name="Magnuson E."/>
            <person name="Levesque R."/>
            <person name="Greer C."/>
            <person name="Whyte L.G."/>
        </authorList>
    </citation>
    <scope>NUCLEOTIDE SEQUENCE [LARGE SCALE GENOMIC DNA]</scope>
    <source>
        <strain evidence="2 3">S9.2P</strain>
    </source>
</reference>
<evidence type="ECO:0000313" key="3">
    <source>
        <dbReference type="Proteomes" id="UP000317646"/>
    </source>
</evidence>
<accession>A0A502GGB2</accession>
<dbReference type="AlphaFoldDB" id="A0A502GGB2"/>
<gene>
    <name evidence="2" type="ORF">EAH73_20430</name>
</gene>
<dbReference type="Proteomes" id="UP000317646">
    <property type="component" value="Unassembled WGS sequence"/>
</dbReference>
<evidence type="ECO:0000313" key="2">
    <source>
        <dbReference type="EMBL" id="TPG60935.1"/>
    </source>
</evidence>
<proteinExistence type="predicted"/>
<feature type="compositionally biased region" description="Pro residues" evidence="1">
    <location>
        <begin position="28"/>
        <end position="42"/>
    </location>
</feature>
<dbReference type="Pfam" id="PF11888">
    <property type="entry name" value="DUF3408"/>
    <property type="match status" value="1"/>
</dbReference>
<keyword evidence="3" id="KW-1185">Reference proteome</keyword>
<organism evidence="2 3">
    <name type="scientific">Hymenobacter nivis</name>
    <dbReference type="NCBI Taxonomy" id="1850093"/>
    <lineage>
        <taxon>Bacteria</taxon>
        <taxon>Pseudomonadati</taxon>
        <taxon>Bacteroidota</taxon>
        <taxon>Cytophagia</taxon>
        <taxon>Cytophagales</taxon>
        <taxon>Hymenobacteraceae</taxon>
        <taxon>Hymenobacter</taxon>
    </lineage>
</organism>
<dbReference type="OrthoDB" id="949719at2"/>
<comment type="caution">
    <text evidence="2">The sequence shown here is derived from an EMBL/GenBank/DDBJ whole genome shotgun (WGS) entry which is preliminary data.</text>
</comment>
<name>A0A502GGB2_9BACT</name>
<feature type="region of interest" description="Disordered" evidence="1">
    <location>
        <begin position="25"/>
        <end position="45"/>
    </location>
</feature>
<dbReference type="EMBL" id="RCYZ01000011">
    <property type="protein sequence ID" value="TPG60935.1"/>
    <property type="molecule type" value="Genomic_DNA"/>
</dbReference>
<evidence type="ECO:0000256" key="1">
    <source>
        <dbReference type="SAM" id="MobiDB-lite"/>
    </source>
</evidence>
<dbReference type="InterPro" id="IPR021823">
    <property type="entry name" value="DUF3408"/>
</dbReference>
<protein>
    <submittedName>
        <fullName evidence="2">DUF3408 domain-containing protein</fullName>
    </submittedName>
</protein>
<sequence>MSKKNPTAPAVDLANAMNFVATRNTAPPVAPAPAPAAAPDPTPTVAVEPTPVAAVEPVPDPIPAAAPSPEPELVVDNPLTTGKKEAAPTELFDYAGVFLKPVRSRKTKAIYVDEDLHTALSTLTQAGGVGLADLLINIANHHFDTFRPAIRQFLNDQEKLKKKKLPY</sequence>
<dbReference type="RefSeq" id="WP_140469311.1">
    <property type="nucleotide sequence ID" value="NZ_RCYZ01000011.1"/>
</dbReference>